<evidence type="ECO:0000313" key="7">
    <source>
        <dbReference type="RefSeq" id="XP_023173153.1"/>
    </source>
</evidence>
<dbReference type="Gene3D" id="1.10.40.30">
    <property type="entry name" value="Fumarase/aspartase (C-terminal domain)"/>
    <property type="match status" value="1"/>
</dbReference>
<dbReference type="Proteomes" id="UP000504633">
    <property type="component" value="Unplaced"/>
</dbReference>
<keyword evidence="3" id="KW-0456">Lyase</keyword>
<dbReference type="GO" id="GO:0006106">
    <property type="term" value="P:fumarate metabolic process"/>
    <property type="evidence" value="ECO:0007669"/>
    <property type="project" value="InterPro"/>
</dbReference>
<dbReference type="EC" id="4.2.1.2" evidence="2"/>
<dbReference type="GO" id="GO:0004333">
    <property type="term" value="F:fumarate hydratase activity"/>
    <property type="evidence" value="ECO:0007669"/>
    <property type="project" value="UniProtKB-EC"/>
</dbReference>
<dbReference type="InterPro" id="IPR008948">
    <property type="entry name" value="L-Aspartase-like"/>
</dbReference>
<dbReference type="GeneID" id="111600993"/>
<dbReference type="GO" id="GO:0005739">
    <property type="term" value="C:mitochondrion"/>
    <property type="evidence" value="ECO:0007669"/>
    <property type="project" value="TreeGrafter"/>
</dbReference>
<dbReference type="GO" id="GO:0006099">
    <property type="term" value="P:tricarboxylic acid cycle"/>
    <property type="evidence" value="ECO:0007669"/>
    <property type="project" value="UniProtKB-UniPathway"/>
</dbReference>
<gene>
    <name evidence="7" type="primary">LOC111600993</name>
</gene>
<feature type="domain" description="Fumarase C C-terminal" evidence="5">
    <location>
        <begin position="430"/>
        <end position="480"/>
    </location>
</feature>
<accession>A0A6J1M070</accession>
<organism evidence="6 7">
    <name type="scientific">Drosophila hydei</name>
    <name type="common">Fruit fly</name>
    <dbReference type="NCBI Taxonomy" id="7224"/>
    <lineage>
        <taxon>Eukaryota</taxon>
        <taxon>Metazoa</taxon>
        <taxon>Ecdysozoa</taxon>
        <taxon>Arthropoda</taxon>
        <taxon>Hexapoda</taxon>
        <taxon>Insecta</taxon>
        <taxon>Pterygota</taxon>
        <taxon>Neoptera</taxon>
        <taxon>Endopterygota</taxon>
        <taxon>Diptera</taxon>
        <taxon>Brachycera</taxon>
        <taxon>Muscomorpha</taxon>
        <taxon>Ephydroidea</taxon>
        <taxon>Drosophilidae</taxon>
        <taxon>Drosophila</taxon>
    </lineage>
</organism>
<dbReference type="AlphaFoldDB" id="A0A6J1M070"/>
<dbReference type="UniPathway" id="UPA00223">
    <property type="reaction ID" value="UER01007"/>
</dbReference>
<comment type="similarity">
    <text evidence="1">Belongs to the class-II fumarase/aspartase family. Fumarase subfamily.</text>
</comment>
<dbReference type="PANTHER" id="PTHR11444:SF1">
    <property type="entry name" value="FUMARATE HYDRATASE, MITOCHONDRIAL"/>
    <property type="match status" value="1"/>
</dbReference>
<dbReference type="OMA" id="FDQKEMF"/>
<dbReference type="FunFam" id="1.10.275.10:FF:000001">
    <property type="entry name" value="Fumarate hydratase, mitochondrial"/>
    <property type="match status" value="1"/>
</dbReference>
<evidence type="ECO:0000259" key="5">
    <source>
        <dbReference type="Pfam" id="PF10415"/>
    </source>
</evidence>
<reference evidence="7" key="1">
    <citation type="submission" date="2025-08" db="UniProtKB">
        <authorList>
            <consortium name="RefSeq"/>
        </authorList>
    </citation>
    <scope>IDENTIFICATION</scope>
    <source>
        <strain evidence="7">15085-1641.00</strain>
        <tissue evidence="7">Whole body</tissue>
    </source>
</reference>
<evidence type="ECO:0000313" key="6">
    <source>
        <dbReference type="Proteomes" id="UP000504633"/>
    </source>
</evidence>
<dbReference type="InterPro" id="IPR022761">
    <property type="entry name" value="Fumarate_lyase_N"/>
</dbReference>
<dbReference type="InterPro" id="IPR018951">
    <property type="entry name" value="Fumarase_C_C"/>
</dbReference>
<proteinExistence type="inferred from homology"/>
<protein>
    <recommendedName>
        <fullName evidence="2">fumarate hydratase</fullName>
        <ecNumber evidence="2">4.2.1.2</ecNumber>
    </recommendedName>
</protein>
<dbReference type="Gene3D" id="1.10.275.10">
    <property type="entry name" value="Fumarase/aspartase (N-terminal domain)"/>
    <property type="match status" value="1"/>
</dbReference>
<dbReference type="Pfam" id="PF00206">
    <property type="entry name" value="Lyase_1"/>
    <property type="match status" value="1"/>
</dbReference>
<dbReference type="InterPro" id="IPR000362">
    <property type="entry name" value="Fumarate_lyase_fam"/>
</dbReference>
<evidence type="ECO:0000256" key="3">
    <source>
        <dbReference type="ARBA" id="ARBA00023239"/>
    </source>
</evidence>
<dbReference type="PRINTS" id="PR00149">
    <property type="entry name" value="FUMRATELYASE"/>
</dbReference>
<dbReference type="Gene3D" id="1.20.200.10">
    <property type="entry name" value="Fumarase/aspartase (Central domain)"/>
    <property type="match status" value="1"/>
</dbReference>
<evidence type="ECO:0000259" key="4">
    <source>
        <dbReference type="Pfam" id="PF00206"/>
    </source>
</evidence>
<dbReference type="InterPro" id="IPR005677">
    <property type="entry name" value="Fum_hydII"/>
</dbReference>
<dbReference type="KEGG" id="dhe:111600993"/>
<keyword evidence="6" id="KW-1185">Reference proteome</keyword>
<dbReference type="InterPro" id="IPR024083">
    <property type="entry name" value="Fumarase/histidase_N"/>
</dbReference>
<evidence type="ECO:0000256" key="1">
    <source>
        <dbReference type="ARBA" id="ARBA00009084"/>
    </source>
</evidence>
<dbReference type="Pfam" id="PF10415">
    <property type="entry name" value="FumaraseC_C"/>
    <property type="match status" value="1"/>
</dbReference>
<dbReference type="RefSeq" id="XP_023173153.1">
    <property type="nucleotide sequence ID" value="XM_023317385.2"/>
</dbReference>
<feature type="domain" description="Fumarate lyase N-terminal" evidence="4">
    <location>
        <begin position="31"/>
        <end position="363"/>
    </location>
</feature>
<evidence type="ECO:0000256" key="2">
    <source>
        <dbReference type="ARBA" id="ARBA00012921"/>
    </source>
</evidence>
<name>A0A6J1M070_DROHY</name>
<sequence>MSFDQKEMFTLMYKLARLTEADTRLEYDEMGAINVPVDRLYGPHTMRSAMNFDIGGMEERMPRPIIIALGIIKKAAAQVNRQSGLDPTICDAILKAADDVISGKLYDENHFPLVIWQPGSGKSSDMNVNEVIGNRANQILSGQLGSNKPVSPVEHVDMSQNCSDSFSSAINIAVIMQLNDKLLPSLKGVIEVLQNKEQEFSNIIKIGRTHLMDSDPLTLGHVFGSYKQMMINNSLRLNSCIQRLYEISVSSSACTCTSCNEEFGAQCITNIADITGSPFVAAPNFFEALSARDSMVEFHGELNSIAVSLMKIVNDIRLLGSGPRCGFNELSLPEGEIDCSVLPGTVNTTQCDVLTMICAQVMGNQVAVSIGGSNGHFELNAFMPLIASNVLRSIALLSDGLNEFTNSCLKGIQANKGNITKALNQSLVMATALEPYVGLEKTIEIANLAHANGTTVKMEAYKKGISNADLDNWLQLDKMLGPNEYTNEK</sequence>
<dbReference type="PANTHER" id="PTHR11444">
    <property type="entry name" value="ASPARTATEAMMONIA/ARGININOSUCCINATE/ADENYLOSUCCINATE LYASE"/>
    <property type="match status" value="1"/>
</dbReference>
<dbReference type="OrthoDB" id="1738025at2759"/>
<dbReference type="FunFam" id="1.20.200.10:FF:000001">
    <property type="entry name" value="Fumarate hydratase, mitochondrial"/>
    <property type="match status" value="1"/>
</dbReference>
<dbReference type="SUPFAM" id="SSF48557">
    <property type="entry name" value="L-aspartase-like"/>
    <property type="match status" value="1"/>
</dbReference>
<dbReference type="GO" id="GO:0006108">
    <property type="term" value="P:malate metabolic process"/>
    <property type="evidence" value="ECO:0007669"/>
    <property type="project" value="TreeGrafter"/>
</dbReference>